<evidence type="ECO:0000256" key="2">
    <source>
        <dbReference type="ARBA" id="ARBA00007399"/>
    </source>
</evidence>
<protein>
    <recommendedName>
        <fullName evidence="11">Gram-negative pili assembly chaperone domain protein</fullName>
    </recommendedName>
</protein>
<dbReference type="InterPro" id="IPR016147">
    <property type="entry name" value="Pili_assmbl_chaperone_N"/>
</dbReference>
<comment type="caution">
    <text evidence="9">The sequence shown here is derived from an EMBL/GenBank/DDBJ whole genome shotgun (WGS) entry which is preliminary data.</text>
</comment>
<gene>
    <name evidence="9" type="ORF">M997_0665</name>
</gene>
<dbReference type="InterPro" id="IPR036316">
    <property type="entry name" value="Pili_assmbl_chap_C_dom_sf"/>
</dbReference>
<evidence type="ECO:0008006" key="11">
    <source>
        <dbReference type="Google" id="ProtNLM"/>
    </source>
</evidence>
<proteinExistence type="inferred from homology"/>
<evidence type="ECO:0000256" key="5">
    <source>
        <dbReference type="ARBA" id="ARBA00023186"/>
    </source>
</evidence>
<dbReference type="SUPFAM" id="SSF49354">
    <property type="entry name" value="PapD-like"/>
    <property type="match status" value="1"/>
</dbReference>
<feature type="domain" description="Pili assembly chaperone N-terminal" evidence="7">
    <location>
        <begin position="26"/>
        <end position="143"/>
    </location>
</feature>
<dbReference type="Pfam" id="PF00345">
    <property type="entry name" value="PapD_N"/>
    <property type="match status" value="1"/>
</dbReference>
<dbReference type="SUPFAM" id="SSF49584">
    <property type="entry name" value="Periplasmic chaperone C-domain"/>
    <property type="match status" value="1"/>
</dbReference>
<reference evidence="9 10" key="1">
    <citation type="submission" date="2016-04" db="EMBL/GenBank/DDBJ databases">
        <title>ATOL: Assembling a taxonomically balanced genome-scale reconstruction of the evolutionary history of the Enterobacteriaceae.</title>
        <authorList>
            <person name="Plunkett G.III."/>
            <person name="Neeno-Eckwall E.C."/>
            <person name="Glasner J.D."/>
            <person name="Perna N.T."/>
        </authorList>
    </citation>
    <scope>NUCLEOTIDE SEQUENCE [LARGE SCALE GENOMIC DNA]</scope>
    <source>
        <strain evidence="9 10">ATCC 700826</strain>
    </source>
</reference>
<keyword evidence="4" id="KW-0574">Periplasm</keyword>
<dbReference type="GO" id="GO:0071555">
    <property type="term" value="P:cell wall organization"/>
    <property type="evidence" value="ECO:0007669"/>
    <property type="project" value="InterPro"/>
</dbReference>
<evidence type="ECO:0000256" key="1">
    <source>
        <dbReference type="ARBA" id="ARBA00004418"/>
    </source>
</evidence>
<evidence type="ECO:0000256" key="3">
    <source>
        <dbReference type="ARBA" id="ARBA00022729"/>
    </source>
</evidence>
<evidence type="ECO:0000259" key="7">
    <source>
        <dbReference type="Pfam" id="PF00345"/>
    </source>
</evidence>
<dbReference type="AlphaFoldDB" id="A0AAJ3LVF2"/>
<name>A0AAJ3LVF2_PROHU</name>
<dbReference type="RefSeq" id="WP_064718679.1">
    <property type="nucleotide sequence ID" value="NZ_LXEV01000011.1"/>
</dbReference>
<dbReference type="InterPro" id="IPR008962">
    <property type="entry name" value="PapD-like_sf"/>
</dbReference>
<dbReference type="InterPro" id="IPR050643">
    <property type="entry name" value="Periplasmic_pilus_chap"/>
</dbReference>
<dbReference type="Proteomes" id="UP000078250">
    <property type="component" value="Unassembled WGS sequence"/>
</dbReference>
<evidence type="ECO:0000259" key="8">
    <source>
        <dbReference type="Pfam" id="PF02753"/>
    </source>
</evidence>
<dbReference type="PANTHER" id="PTHR30251">
    <property type="entry name" value="PILUS ASSEMBLY CHAPERONE"/>
    <property type="match status" value="1"/>
</dbReference>
<dbReference type="InterPro" id="IPR013783">
    <property type="entry name" value="Ig-like_fold"/>
</dbReference>
<feature type="domain" description="Pili assembly chaperone C-terminal" evidence="8">
    <location>
        <begin position="165"/>
        <end position="223"/>
    </location>
</feature>
<dbReference type="Gene3D" id="2.60.40.10">
    <property type="entry name" value="Immunoglobulins"/>
    <property type="match status" value="2"/>
</dbReference>
<dbReference type="InterPro" id="IPR001829">
    <property type="entry name" value="Pili_assmbl_chaperone_bac"/>
</dbReference>
<accession>A0AAJ3LVF2</accession>
<feature type="chain" id="PRO_5042509547" description="Gram-negative pili assembly chaperone domain protein" evidence="6">
    <location>
        <begin position="24"/>
        <end position="239"/>
    </location>
</feature>
<evidence type="ECO:0000313" key="10">
    <source>
        <dbReference type="Proteomes" id="UP000078250"/>
    </source>
</evidence>
<feature type="signal peptide" evidence="6">
    <location>
        <begin position="1"/>
        <end position="23"/>
    </location>
</feature>
<dbReference type="PRINTS" id="PR00969">
    <property type="entry name" value="CHAPERONPILI"/>
</dbReference>
<comment type="subcellular location">
    <subcellularLocation>
        <location evidence="1">Periplasm</location>
    </subcellularLocation>
</comment>
<evidence type="ECO:0000256" key="6">
    <source>
        <dbReference type="SAM" id="SignalP"/>
    </source>
</evidence>
<keyword evidence="3 6" id="KW-0732">Signal</keyword>
<organism evidence="9 10">
    <name type="scientific">Proteus hauseri ATCC 700826</name>
    <dbReference type="NCBI Taxonomy" id="1354271"/>
    <lineage>
        <taxon>Bacteria</taxon>
        <taxon>Pseudomonadati</taxon>
        <taxon>Pseudomonadota</taxon>
        <taxon>Gammaproteobacteria</taxon>
        <taxon>Enterobacterales</taxon>
        <taxon>Morganellaceae</taxon>
        <taxon>Proteus</taxon>
    </lineage>
</organism>
<dbReference type="Pfam" id="PF02753">
    <property type="entry name" value="PapD_C"/>
    <property type="match status" value="1"/>
</dbReference>
<keyword evidence="10" id="KW-1185">Reference proteome</keyword>
<dbReference type="GO" id="GO:0030288">
    <property type="term" value="C:outer membrane-bounded periplasmic space"/>
    <property type="evidence" value="ECO:0007669"/>
    <property type="project" value="InterPro"/>
</dbReference>
<evidence type="ECO:0000256" key="4">
    <source>
        <dbReference type="ARBA" id="ARBA00022764"/>
    </source>
</evidence>
<evidence type="ECO:0000313" key="9">
    <source>
        <dbReference type="EMBL" id="OAT49449.1"/>
    </source>
</evidence>
<sequence length="239" mass="26911">MMKSIYLFLCILFLISFHSLSLADDGIVLGTTRVILDKDSKTIQIINNGNTSYLIKSDLLESPDNNKKNNTVMITPPLFKLAAHESRPIKLYKKNSPEASVESLGYLAVLAIPALDKASEENKNTVAVGLRNIIKVFIRPAALSEKKKDNDCFIEINQENEAIILKNNTPYFITLVTVTLNDDKKNLLSNTLMLSPLAQGSFIYNKKIPPNTQIHWQTINDYGFASEWCRSTIQHPRIE</sequence>
<dbReference type="PANTHER" id="PTHR30251:SF2">
    <property type="entry name" value="FIMBRIAL CHAPERONE YADV-RELATED"/>
    <property type="match status" value="1"/>
</dbReference>
<comment type="similarity">
    <text evidence="2">Belongs to the periplasmic pilus chaperone family.</text>
</comment>
<keyword evidence="5" id="KW-0143">Chaperone</keyword>
<dbReference type="EMBL" id="LXEV01000011">
    <property type="protein sequence ID" value="OAT49449.1"/>
    <property type="molecule type" value="Genomic_DNA"/>
</dbReference>
<dbReference type="InterPro" id="IPR016148">
    <property type="entry name" value="Pili_assmbl_chaperone_C"/>
</dbReference>